<evidence type="ECO:0000313" key="3">
    <source>
        <dbReference type="EMBL" id="TWU09654.1"/>
    </source>
</evidence>
<organism evidence="3 4">
    <name type="scientific">Symmachiella macrocystis</name>
    <dbReference type="NCBI Taxonomy" id="2527985"/>
    <lineage>
        <taxon>Bacteria</taxon>
        <taxon>Pseudomonadati</taxon>
        <taxon>Planctomycetota</taxon>
        <taxon>Planctomycetia</taxon>
        <taxon>Planctomycetales</taxon>
        <taxon>Planctomycetaceae</taxon>
        <taxon>Symmachiella</taxon>
    </lineage>
</organism>
<name>A0A5C6BGT4_9PLAN</name>
<keyword evidence="4" id="KW-1185">Reference proteome</keyword>
<feature type="region of interest" description="Disordered" evidence="1">
    <location>
        <begin position="38"/>
        <end position="77"/>
    </location>
</feature>
<sequence length="329" mass="36779" precursor="true">MRQIFIRLTTTVCVATALLCTATSTPAADDLFSSDSLKQVFNPAPPQTATPPSPPEQTPVQPVPPQQPPTQTQPQSRALEPAEIPNFLMLMGYQSEDLGDGVFKTTLKKGEWNLPYAFVISPNKAQFWVTLSLNTLQEGVSIPAEKMQKMLNFNHQYGPIHFAYSEKTRRIYVCRALENDGLNPAEVKQVIETLADLAINNEDLWNHTKWQTAQQPQTQQRQVQQQTPQAPVQPQSTPAHVGTWRSTAPDNSTFQLTLNADGSFVLYHVHDSKTDKSVGRYTLAGNNLTLLMSETDKLEAYFTWYNNGTWRFLMKDAQPGAQGLLFAKA</sequence>
<feature type="region of interest" description="Disordered" evidence="1">
    <location>
        <begin position="213"/>
        <end position="243"/>
    </location>
</feature>
<accession>A0A5C6BGT4</accession>
<feature type="signal peptide" evidence="2">
    <location>
        <begin position="1"/>
        <end position="27"/>
    </location>
</feature>
<evidence type="ECO:0000313" key="4">
    <source>
        <dbReference type="Proteomes" id="UP000320735"/>
    </source>
</evidence>
<dbReference type="Proteomes" id="UP000320735">
    <property type="component" value="Unassembled WGS sequence"/>
</dbReference>
<proteinExistence type="predicted"/>
<dbReference type="EMBL" id="SJPP01000002">
    <property type="protein sequence ID" value="TWU09654.1"/>
    <property type="molecule type" value="Genomic_DNA"/>
</dbReference>
<protein>
    <submittedName>
        <fullName evidence="3">Uncharacterized protein</fullName>
    </submittedName>
</protein>
<dbReference type="RefSeq" id="WP_146373324.1">
    <property type="nucleotide sequence ID" value="NZ_SJPP01000002.1"/>
</dbReference>
<feature type="compositionally biased region" description="Pro residues" evidence="1">
    <location>
        <begin position="43"/>
        <end position="68"/>
    </location>
</feature>
<feature type="compositionally biased region" description="Low complexity" evidence="1">
    <location>
        <begin position="213"/>
        <end position="239"/>
    </location>
</feature>
<keyword evidence="2" id="KW-0732">Signal</keyword>
<gene>
    <name evidence="3" type="ORF">CA54_48960</name>
</gene>
<evidence type="ECO:0000256" key="1">
    <source>
        <dbReference type="SAM" id="MobiDB-lite"/>
    </source>
</evidence>
<feature type="chain" id="PRO_5022668610" evidence="2">
    <location>
        <begin position="28"/>
        <end position="329"/>
    </location>
</feature>
<reference evidence="3 4" key="1">
    <citation type="submission" date="2019-02" db="EMBL/GenBank/DDBJ databases">
        <title>Deep-cultivation of Planctomycetes and their phenomic and genomic characterization uncovers novel biology.</title>
        <authorList>
            <person name="Wiegand S."/>
            <person name="Jogler M."/>
            <person name="Boedeker C."/>
            <person name="Pinto D."/>
            <person name="Vollmers J."/>
            <person name="Rivas-Marin E."/>
            <person name="Kohn T."/>
            <person name="Peeters S.H."/>
            <person name="Heuer A."/>
            <person name="Rast P."/>
            <person name="Oberbeckmann S."/>
            <person name="Bunk B."/>
            <person name="Jeske O."/>
            <person name="Meyerdierks A."/>
            <person name="Storesund J.E."/>
            <person name="Kallscheuer N."/>
            <person name="Luecker S."/>
            <person name="Lage O.M."/>
            <person name="Pohl T."/>
            <person name="Merkel B.J."/>
            <person name="Hornburger P."/>
            <person name="Mueller R.-W."/>
            <person name="Bruemmer F."/>
            <person name="Labrenz M."/>
            <person name="Spormann A.M."/>
            <person name="Op Den Camp H."/>
            <person name="Overmann J."/>
            <person name="Amann R."/>
            <person name="Jetten M.S.M."/>
            <person name="Mascher T."/>
            <person name="Medema M.H."/>
            <person name="Devos D.P."/>
            <person name="Kaster A.-K."/>
            <person name="Ovreas L."/>
            <person name="Rohde M."/>
            <person name="Galperin M.Y."/>
            <person name="Jogler C."/>
        </authorList>
    </citation>
    <scope>NUCLEOTIDE SEQUENCE [LARGE SCALE GENOMIC DNA]</scope>
    <source>
        <strain evidence="3 4">CA54</strain>
    </source>
</reference>
<evidence type="ECO:0000256" key="2">
    <source>
        <dbReference type="SAM" id="SignalP"/>
    </source>
</evidence>
<comment type="caution">
    <text evidence="3">The sequence shown here is derived from an EMBL/GenBank/DDBJ whole genome shotgun (WGS) entry which is preliminary data.</text>
</comment>
<dbReference type="AlphaFoldDB" id="A0A5C6BGT4"/>
<dbReference type="OrthoDB" id="270348at2"/>